<dbReference type="GO" id="GO:0016020">
    <property type="term" value="C:membrane"/>
    <property type="evidence" value="ECO:0007669"/>
    <property type="project" value="TreeGrafter"/>
</dbReference>
<proteinExistence type="predicted"/>
<feature type="domain" description="PKD" evidence="3">
    <location>
        <begin position="176"/>
        <end position="262"/>
    </location>
</feature>
<dbReference type="SMART" id="SM00089">
    <property type="entry name" value="PKD"/>
    <property type="match status" value="5"/>
</dbReference>
<evidence type="ECO:0000313" key="4">
    <source>
        <dbReference type="EMBL" id="QCD65263.1"/>
    </source>
</evidence>
<feature type="compositionally biased region" description="Low complexity" evidence="2">
    <location>
        <begin position="248"/>
        <end position="260"/>
    </location>
</feature>
<dbReference type="GO" id="GO:0005975">
    <property type="term" value="P:carbohydrate metabolic process"/>
    <property type="evidence" value="ECO:0007669"/>
    <property type="project" value="InterPro"/>
</dbReference>
<dbReference type="InterPro" id="IPR029865">
    <property type="entry name" value="KIAA0319-like"/>
</dbReference>
<dbReference type="InterPro" id="IPR036573">
    <property type="entry name" value="CBM_sf_5/12"/>
</dbReference>
<dbReference type="GeneID" id="42178523"/>
<organism evidence="4 5">
    <name type="scientific">Halomicrobium mukohataei</name>
    <dbReference type="NCBI Taxonomy" id="57705"/>
    <lineage>
        <taxon>Archaea</taxon>
        <taxon>Methanobacteriati</taxon>
        <taxon>Methanobacteriota</taxon>
        <taxon>Stenosarchaea group</taxon>
        <taxon>Halobacteria</taxon>
        <taxon>Halobacteriales</taxon>
        <taxon>Haloarculaceae</taxon>
        <taxon>Halomicrobium</taxon>
    </lineage>
</organism>
<dbReference type="InterPro" id="IPR000601">
    <property type="entry name" value="PKD_dom"/>
</dbReference>
<dbReference type="GO" id="GO:0030246">
    <property type="term" value="F:carbohydrate binding"/>
    <property type="evidence" value="ECO:0007669"/>
    <property type="project" value="InterPro"/>
</dbReference>
<dbReference type="GO" id="GO:0005576">
    <property type="term" value="C:extracellular region"/>
    <property type="evidence" value="ECO:0007669"/>
    <property type="project" value="InterPro"/>
</dbReference>
<dbReference type="InterPro" id="IPR006311">
    <property type="entry name" value="TAT_signal"/>
</dbReference>
<dbReference type="InterPro" id="IPR022409">
    <property type="entry name" value="PKD/Chitinase_dom"/>
</dbReference>
<keyword evidence="1" id="KW-0378">Hydrolase</keyword>
<sequence>MRHTRRDLLRKASALSALALGASSTAAAHSGHCDAPDWDSSATYSGGDQVVYDGALWTAEWWTQREPDADLGAWTREHDCDEENEEPTASFTMDVRSPAPGETVSFDASASSDADGSIASYEWDFDDGDSATGETVTHSFDAEGEYTVTLIVRDDEEAPATATKTVAVGEGSNVAPDASFTVDPAEPDTGETVSFDAAGSSDSDGSLASFEWDFGDGATATGESVTHTYETADDYTVSLTVTDDDGASDSNDTTVTVSGTGSDGGSCDGVDAWDADATYTGGDQVTYDGDLWEASWWTSGDEPGSSEYGPWENEGACGDTNEAPTASFTTDASAPAPGEDITFDASESSDADGSIASYEWDFGDGSAATGEVATHGYADAGDYTVTLTVSDDAGATDSTSTTVSISDADNPTQITIDSSIDGWLGAEPAAIEGERNPTISLTSGESYAFTYNNVDGIPHDLVIRNAAGEELLATERVGQEGQSRTLEFEATEEMVEYICTVHPESMVGDLAIDGNAPPMAGLTIDTANPDPGQEVSFDASESSDADGSIASYEWDFGDGSTATGETASHTYAEAGEYTVELTVTDDGGASAVTSTDITVGSVNEGPTASFSVDPASPAPGEQASFDASESSDPDGSIASYEWAFGDDSTATGETASHTYAGSGAYSVELTVTDDGGATATTTTTVQVGDGSDITASTTLEEFYPAYDEDFNPTYTEGGVQGLLKNELNGDASEYGADVDAIQNNAGDGSMQLGALGDRGLELVKQFDAAGVPRENNARIMPWVVGLPEETEPIPFNDGGGRDGGLTADAGPVAANNDPSVLVQDAWPSGEQFDDDYLQPDRVEWSSGVSDSQYNNTDNPIIEATTEKVHPVTGESLGDGFTANAPVEATAELHGDGWLFDTSLIFENRTEVPLLIDGAIMWYVAPSKEATGLDQFSYDNAQRKNFSVGHPQRDVIEVALPDGAKPGPFEGTDAPLSAYAIRVTHHDNPYMYRVLYPNQKFSMTYGNVTGPSQYDWPVDDLVDVMLDTLHLEFRTQMDSLEQNTELVDALDMRNRYGN</sequence>
<dbReference type="PROSITE" id="PS51318">
    <property type="entry name" value="TAT"/>
    <property type="match status" value="1"/>
</dbReference>
<dbReference type="EMBL" id="CP039375">
    <property type="protein sequence ID" value="QCD65263.1"/>
    <property type="molecule type" value="Genomic_DNA"/>
</dbReference>
<dbReference type="KEGG" id="halz:E5139_06265"/>
<evidence type="ECO:0000313" key="5">
    <source>
        <dbReference type="Proteomes" id="UP000297053"/>
    </source>
</evidence>
<dbReference type="Gene3D" id="2.60.40.420">
    <property type="entry name" value="Cupredoxins - blue copper proteins"/>
    <property type="match status" value="1"/>
</dbReference>
<feature type="domain" description="PKD" evidence="3">
    <location>
        <begin position="606"/>
        <end position="687"/>
    </location>
</feature>
<protein>
    <submittedName>
        <fullName evidence="4">PKD domain-containing protein</fullName>
    </submittedName>
</protein>
<dbReference type="SMART" id="SM00495">
    <property type="entry name" value="ChtBD3"/>
    <property type="match status" value="2"/>
</dbReference>
<dbReference type="InterPro" id="IPR003610">
    <property type="entry name" value="CBM5/12"/>
</dbReference>
<feature type="region of interest" description="Disordered" evidence="2">
    <location>
        <begin position="324"/>
        <end position="352"/>
    </location>
</feature>
<feature type="domain" description="PKD" evidence="3">
    <location>
        <begin position="87"/>
        <end position="168"/>
    </location>
</feature>
<accession>A0A4D6KHF0</accession>
<feature type="region of interest" description="Disordered" evidence="2">
    <location>
        <begin position="240"/>
        <end position="263"/>
    </location>
</feature>
<dbReference type="Gene3D" id="2.60.40.10">
    <property type="entry name" value="Immunoglobulins"/>
    <property type="match status" value="5"/>
</dbReference>
<reference evidence="4 5" key="2">
    <citation type="submission" date="2019-04" db="EMBL/GenBank/DDBJ databases">
        <authorList>
            <person name="Yang S."/>
            <person name="Wei W."/>
        </authorList>
    </citation>
    <scope>NUCLEOTIDE SEQUENCE [LARGE SCALE GENOMIC DNA]</scope>
    <source>
        <strain evidence="5">ZP60</strain>
    </source>
</reference>
<dbReference type="AlphaFoldDB" id="A0A4D6KHF0"/>
<dbReference type="Gene3D" id="2.10.10.20">
    <property type="entry name" value="Carbohydrate-binding module superfamily 5/12"/>
    <property type="match status" value="2"/>
</dbReference>
<feature type="region of interest" description="Disordered" evidence="2">
    <location>
        <begin position="173"/>
        <end position="201"/>
    </location>
</feature>
<dbReference type="PANTHER" id="PTHR46182:SF2">
    <property type="entry name" value="FI19480P1"/>
    <property type="match status" value="1"/>
</dbReference>
<name>A0A4D6KHF0_9EURY</name>
<reference evidence="4 5" key="1">
    <citation type="submission" date="2019-04" db="EMBL/GenBank/DDBJ databases">
        <title>Complete genome sequence of Arthrobacter sp. ZXY-2 associated with effective atrazine degradation and salt adaptation.</title>
        <authorList>
            <person name="Zhao X."/>
        </authorList>
    </citation>
    <scope>NUCLEOTIDE SEQUENCE [LARGE SCALE GENOMIC DNA]</scope>
    <source>
        <strain evidence="5">ZP60</strain>
    </source>
</reference>
<feature type="region of interest" description="Disordered" evidence="2">
    <location>
        <begin position="528"/>
        <end position="561"/>
    </location>
</feature>
<feature type="domain" description="PKD" evidence="3">
    <location>
        <begin position="324"/>
        <end position="405"/>
    </location>
</feature>
<dbReference type="GO" id="GO:0004553">
    <property type="term" value="F:hydrolase activity, hydrolyzing O-glycosyl compounds"/>
    <property type="evidence" value="ECO:0007669"/>
    <property type="project" value="InterPro"/>
</dbReference>
<dbReference type="PROSITE" id="PS50093">
    <property type="entry name" value="PKD"/>
    <property type="match status" value="5"/>
</dbReference>
<dbReference type="CDD" id="cd12215">
    <property type="entry name" value="ChiC_BD"/>
    <property type="match status" value="2"/>
</dbReference>
<dbReference type="Pfam" id="PF02839">
    <property type="entry name" value="CBM_5_12"/>
    <property type="match status" value="2"/>
</dbReference>
<dbReference type="InterPro" id="IPR035986">
    <property type="entry name" value="PKD_dom_sf"/>
</dbReference>
<dbReference type="PANTHER" id="PTHR46182">
    <property type="entry name" value="FI19480P1"/>
    <property type="match status" value="1"/>
</dbReference>
<dbReference type="CDD" id="cd00146">
    <property type="entry name" value="PKD"/>
    <property type="match status" value="5"/>
</dbReference>
<feature type="compositionally biased region" description="Polar residues" evidence="2">
    <location>
        <begin position="596"/>
        <end position="610"/>
    </location>
</feature>
<gene>
    <name evidence="4" type="ORF">E5139_06265</name>
</gene>
<dbReference type="Pfam" id="PF18911">
    <property type="entry name" value="PKD_4"/>
    <property type="match status" value="5"/>
</dbReference>
<feature type="domain" description="PKD" evidence="3">
    <location>
        <begin position="518"/>
        <end position="599"/>
    </location>
</feature>
<dbReference type="SUPFAM" id="SSF51055">
    <property type="entry name" value="Carbohydrate binding domain"/>
    <property type="match status" value="2"/>
</dbReference>
<feature type="region of interest" description="Disordered" evidence="2">
    <location>
        <begin position="80"/>
        <end position="111"/>
    </location>
</feature>
<evidence type="ECO:0000256" key="1">
    <source>
        <dbReference type="ARBA" id="ARBA00022801"/>
    </source>
</evidence>
<feature type="region of interest" description="Disordered" evidence="2">
    <location>
        <begin position="796"/>
        <end position="817"/>
    </location>
</feature>
<dbReference type="InterPro" id="IPR013783">
    <property type="entry name" value="Ig-like_fold"/>
</dbReference>
<dbReference type="InterPro" id="IPR008972">
    <property type="entry name" value="Cupredoxin"/>
</dbReference>
<dbReference type="SUPFAM" id="SSF49299">
    <property type="entry name" value="PKD domain"/>
    <property type="match status" value="5"/>
</dbReference>
<evidence type="ECO:0000256" key="2">
    <source>
        <dbReference type="SAM" id="MobiDB-lite"/>
    </source>
</evidence>
<dbReference type="GO" id="GO:0031410">
    <property type="term" value="C:cytoplasmic vesicle"/>
    <property type="evidence" value="ECO:0007669"/>
    <property type="project" value="TreeGrafter"/>
</dbReference>
<dbReference type="RefSeq" id="WP_015761602.1">
    <property type="nucleotide sequence ID" value="NZ_CP039375.1"/>
</dbReference>
<feature type="region of interest" description="Disordered" evidence="2">
    <location>
        <begin position="596"/>
        <end position="640"/>
    </location>
</feature>
<dbReference type="Proteomes" id="UP000297053">
    <property type="component" value="Chromosome"/>
</dbReference>
<evidence type="ECO:0000259" key="3">
    <source>
        <dbReference type="PROSITE" id="PS50093"/>
    </source>
</evidence>